<name>A9KRL0_LACP7</name>
<accession>A9KRL0</accession>
<dbReference type="Proteomes" id="UP000000370">
    <property type="component" value="Chromosome"/>
</dbReference>
<dbReference type="GO" id="GO:0016787">
    <property type="term" value="F:hydrolase activity"/>
    <property type="evidence" value="ECO:0007669"/>
    <property type="project" value="UniProtKB-KW"/>
</dbReference>
<dbReference type="Gene3D" id="3.40.50.1820">
    <property type="entry name" value="alpha/beta hydrolase"/>
    <property type="match status" value="1"/>
</dbReference>
<feature type="domain" description="BD-FAE-like" evidence="2">
    <location>
        <begin position="101"/>
        <end position="284"/>
    </location>
</feature>
<gene>
    <name evidence="3" type="ordered locus">Cphy_1712</name>
</gene>
<dbReference type="EMBL" id="CP000885">
    <property type="protein sequence ID" value="ABX42084.1"/>
    <property type="molecule type" value="Genomic_DNA"/>
</dbReference>
<dbReference type="InterPro" id="IPR029058">
    <property type="entry name" value="AB_hydrolase_fold"/>
</dbReference>
<evidence type="ECO:0000313" key="4">
    <source>
        <dbReference type="Proteomes" id="UP000000370"/>
    </source>
</evidence>
<dbReference type="Pfam" id="PF20434">
    <property type="entry name" value="BD-FAE"/>
    <property type="match status" value="1"/>
</dbReference>
<sequence length="334" mass="37660">MSNNITENEKLSDILTRPELKEHKREINFVEDSDGMQFSDMSLQGIAKMVGTWNAESMAEGLSYLSKKSKWENVFFDIWTEADIRQDSSKENTSLMAFTVKKKSKFVLICAGGGYASVASMVEGFPIAKRINELGYTAFVLKYRTGKHALAPNPLDDIAQAVRFILNNTERFNIDTKDYAVAGFSAGGHLAASFGLEHIGYQHYGLPKPGTMILAYPVITMTDKTHWDSRKNLLGEKNVHNQELINKYSIELNITSSYPPSFVWQCNQDNIVPLENTQMLVKRLKEENVPCAYEVFQSNAHGWGMGKGTDAEGWVDRAIDFWKDSFKPALEKDI</sequence>
<protein>
    <submittedName>
        <fullName evidence="3">Esterase/lipase-like protein</fullName>
    </submittedName>
</protein>
<dbReference type="HOGENOM" id="CLU_061381_1_0_9"/>
<dbReference type="InterPro" id="IPR049492">
    <property type="entry name" value="BD-FAE-like_dom"/>
</dbReference>
<dbReference type="InterPro" id="IPR050300">
    <property type="entry name" value="GDXG_lipolytic_enzyme"/>
</dbReference>
<dbReference type="PANTHER" id="PTHR48081">
    <property type="entry name" value="AB HYDROLASE SUPERFAMILY PROTEIN C4A8.06C"/>
    <property type="match status" value="1"/>
</dbReference>
<evidence type="ECO:0000313" key="3">
    <source>
        <dbReference type="EMBL" id="ABX42084.1"/>
    </source>
</evidence>
<dbReference type="RefSeq" id="WP_012199738.1">
    <property type="nucleotide sequence ID" value="NC_010001.1"/>
</dbReference>
<evidence type="ECO:0000256" key="1">
    <source>
        <dbReference type="ARBA" id="ARBA00022801"/>
    </source>
</evidence>
<dbReference type="OrthoDB" id="9794725at2"/>
<dbReference type="eggNOG" id="COG0657">
    <property type="taxonomic scope" value="Bacteria"/>
</dbReference>
<organism evidence="3 4">
    <name type="scientific">Lachnoclostridium phytofermentans (strain ATCC 700394 / DSM 18823 / ISDg)</name>
    <name type="common">Clostridium phytofermentans</name>
    <dbReference type="NCBI Taxonomy" id="357809"/>
    <lineage>
        <taxon>Bacteria</taxon>
        <taxon>Bacillati</taxon>
        <taxon>Bacillota</taxon>
        <taxon>Clostridia</taxon>
        <taxon>Lachnospirales</taxon>
        <taxon>Lachnospiraceae</taxon>
    </lineage>
</organism>
<dbReference type="AlphaFoldDB" id="A9KRL0"/>
<dbReference type="STRING" id="357809.Cphy_1712"/>
<keyword evidence="1" id="KW-0378">Hydrolase</keyword>
<dbReference type="PANTHER" id="PTHR48081:SF6">
    <property type="entry name" value="PEPTIDASE S9 PROLYL OLIGOPEPTIDASE CATALYTIC DOMAIN-CONTAINING PROTEIN"/>
    <property type="match status" value="1"/>
</dbReference>
<evidence type="ECO:0000259" key="2">
    <source>
        <dbReference type="Pfam" id="PF20434"/>
    </source>
</evidence>
<reference evidence="4" key="1">
    <citation type="submission" date="2007-11" db="EMBL/GenBank/DDBJ databases">
        <title>Complete genome sequence of Clostridium phytofermentans ISDg.</title>
        <authorList>
            <person name="Leschine S.B."/>
            <person name="Warnick T.A."/>
            <person name="Blanchard J.L."/>
            <person name="Schnell D.J."/>
            <person name="Petit E.L."/>
            <person name="LaTouf W.G."/>
            <person name="Copeland A."/>
            <person name="Lucas S."/>
            <person name="Lapidus A."/>
            <person name="Barry K."/>
            <person name="Glavina del Rio T."/>
            <person name="Dalin E."/>
            <person name="Tice H."/>
            <person name="Pitluck S."/>
            <person name="Kiss H."/>
            <person name="Brettin T."/>
            <person name="Bruce D."/>
            <person name="Detter J.C."/>
            <person name="Han C."/>
            <person name="Kuske C."/>
            <person name="Schmutz J."/>
            <person name="Larimer F."/>
            <person name="Land M."/>
            <person name="Hauser L."/>
            <person name="Kyrpides N."/>
            <person name="Kim E.A."/>
            <person name="Richardson P."/>
        </authorList>
    </citation>
    <scope>NUCLEOTIDE SEQUENCE [LARGE SCALE GENOMIC DNA]</scope>
    <source>
        <strain evidence="4">ATCC 700394 / DSM 18823 / ISDg</strain>
    </source>
</reference>
<proteinExistence type="predicted"/>
<keyword evidence="4" id="KW-1185">Reference proteome</keyword>
<dbReference type="KEGG" id="cpy:Cphy_1712"/>
<dbReference type="SUPFAM" id="SSF53474">
    <property type="entry name" value="alpha/beta-Hydrolases"/>
    <property type="match status" value="1"/>
</dbReference>